<sequence>MRRLGEEDGAVRPGRWLCADPVHLHMTRDALLLRGPDELDVDTQESLALVDTLNQEFSELGQFHVATPQRWYLQLRGPAQADFHPLVDVLGRPVSQFTPEGTDARRWNLHANAIQILLHNHPVNAARQARGALPINGLWLWGAGEPDTGLPALPAILSEDPLLRGFARHHGAGIVADADSLLASGGWWHDSRLHQAMLATDPHAWLTALAELEDVLFRPLLTAWRAGRIDALYLHAPGDQHALTATLTRRARWALWRRPLSPARLSALLQGSA</sequence>
<reference evidence="1 4" key="1">
    <citation type="submission" date="2016-08" db="EMBL/GenBank/DDBJ databases">
        <title>Candidatus Dactylopiibacterium carminicum genome sequence.</title>
        <authorList>
            <person name="Ramirez-Puebla S.T."/>
            <person name="Ormeno-Orrillo E."/>
            <person name="Vera-Ponce De Leon A."/>
            <person name="Luis L."/>
            <person name="Sanchez-Flores A."/>
            <person name="Monica R."/>
            <person name="Martinez-Romero E."/>
        </authorList>
    </citation>
    <scope>NUCLEOTIDE SEQUENCE [LARGE SCALE GENOMIC DNA]</scope>
    <source>
        <strain evidence="1">END1</strain>
    </source>
</reference>
<dbReference type="EMBL" id="NMRN01000012">
    <property type="protein sequence ID" value="PAS93793.1"/>
    <property type="molecule type" value="Genomic_DNA"/>
</dbReference>
<dbReference type="Proteomes" id="UP000216107">
    <property type="component" value="Unassembled WGS sequence"/>
</dbReference>
<dbReference type="Proteomes" id="UP000623509">
    <property type="component" value="Unassembled WGS sequence"/>
</dbReference>
<keyword evidence="4" id="KW-1185">Reference proteome</keyword>
<evidence type="ECO:0000313" key="1">
    <source>
        <dbReference type="EMBL" id="KAF7600378.1"/>
    </source>
</evidence>
<evidence type="ECO:0008006" key="5">
    <source>
        <dbReference type="Google" id="ProtNLM"/>
    </source>
</evidence>
<gene>
    <name evidence="1" type="ORF">BGI27_03085</name>
    <name evidence="2" type="ORF">CGU29_06035</name>
</gene>
<protein>
    <recommendedName>
        <fullName evidence="5">Phosphoglycerate mutase</fullName>
    </recommendedName>
</protein>
<proteinExistence type="predicted"/>
<dbReference type="AlphaFoldDB" id="A0A272EUM0"/>
<reference evidence="2 3" key="2">
    <citation type="submission" date="2017-07" db="EMBL/GenBank/DDBJ databases">
        <title>Candidatus Dactylopiibacterium carminicum, a nitrogen-fixing symbiont of the cochineal insect Dactylopius coccus and Dactylopius opuntiae (Hemiptera: Coccoidea: Dactylopiidae).</title>
        <authorList>
            <person name="Vera A."/>
        </authorList>
    </citation>
    <scope>NUCLEOTIDE SEQUENCE [LARGE SCALE GENOMIC DNA]</scope>
    <source>
        <strain evidence="2 3">NFDCM</strain>
    </source>
</reference>
<dbReference type="InterPro" id="IPR016631">
    <property type="entry name" value="Regulatory_RpfE"/>
</dbReference>
<accession>A0A272EUM0</accession>
<evidence type="ECO:0000313" key="3">
    <source>
        <dbReference type="Proteomes" id="UP000216107"/>
    </source>
</evidence>
<dbReference type="EMBL" id="MDUX01000006">
    <property type="protein sequence ID" value="KAF7600378.1"/>
    <property type="molecule type" value="Genomic_DNA"/>
</dbReference>
<dbReference type="PIRSF" id="PIRSF015283">
    <property type="entry name" value="Regulatory_RpfE"/>
    <property type="match status" value="1"/>
</dbReference>
<evidence type="ECO:0000313" key="4">
    <source>
        <dbReference type="Proteomes" id="UP000623509"/>
    </source>
</evidence>
<comment type="caution">
    <text evidence="2">The sequence shown here is derived from an EMBL/GenBank/DDBJ whole genome shotgun (WGS) entry which is preliminary data.</text>
</comment>
<evidence type="ECO:0000313" key="2">
    <source>
        <dbReference type="EMBL" id="PAS93793.1"/>
    </source>
</evidence>
<organism evidence="2 3">
    <name type="scientific">Candidatus Dactylopiibacterium carminicum</name>
    <dbReference type="NCBI Taxonomy" id="857335"/>
    <lineage>
        <taxon>Bacteria</taxon>
        <taxon>Pseudomonadati</taxon>
        <taxon>Pseudomonadota</taxon>
        <taxon>Betaproteobacteria</taxon>
        <taxon>Rhodocyclales</taxon>
        <taxon>Rhodocyclaceae</taxon>
        <taxon>Candidatus Dactylopiibacterium</taxon>
    </lineage>
</organism>
<name>A0A272EUM0_9RHOO</name>